<name>A0A285MWY2_9FLAO</name>
<accession>A0A285MWY2</accession>
<gene>
    <name evidence="1" type="ORF">SAMN06265377_1808</name>
</gene>
<keyword evidence="2" id="KW-1185">Reference proteome</keyword>
<protein>
    <submittedName>
        <fullName evidence="1">Uncharacterized protein</fullName>
    </submittedName>
</protein>
<evidence type="ECO:0000313" key="2">
    <source>
        <dbReference type="Proteomes" id="UP000219048"/>
    </source>
</evidence>
<organism evidence="1 2">
    <name type="scientific">Flagellimonas pacifica</name>
    <dbReference type="NCBI Taxonomy" id="1247520"/>
    <lineage>
        <taxon>Bacteria</taxon>
        <taxon>Pseudomonadati</taxon>
        <taxon>Bacteroidota</taxon>
        <taxon>Flavobacteriia</taxon>
        <taxon>Flavobacteriales</taxon>
        <taxon>Flavobacteriaceae</taxon>
        <taxon>Flagellimonas</taxon>
    </lineage>
</organism>
<dbReference type="Proteomes" id="UP000219048">
    <property type="component" value="Unassembled WGS sequence"/>
</dbReference>
<sequence length="122" mass="14467">MEVLMHCKFKLNGMDNVTKNSTEQLQGLLIRMERNNNIVRQLSKKINAYTSEPTNPSRFEKLHELRRGFMFFNAQQKHIMGLIEQRRVSSIKLKEDIKLHLNQFKKLEKDIAAYLLDVNQYS</sequence>
<dbReference type="EMBL" id="OBEH01000002">
    <property type="protein sequence ID" value="SNY99991.1"/>
    <property type="molecule type" value="Genomic_DNA"/>
</dbReference>
<dbReference type="AlphaFoldDB" id="A0A285MWY2"/>
<evidence type="ECO:0000313" key="1">
    <source>
        <dbReference type="EMBL" id="SNY99991.1"/>
    </source>
</evidence>
<proteinExistence type="predicted"/>
<reference evidence="2" key="1">
    <citation type="submission" date="2017-09" db="EMBL/GenBank/DDBJ databases">
        <authorList>
            <person name="Varghese N."/>
            <person name="Submissions S."/>
        </authorList>
    </citation>
    <scope>NUCLEOTIDE SEQUENCE [LARGE SCALE GENOMIC DNA]</scope>
    <source>
        <strain evidence="2">DSM 25885</strain>
    </source>
</reference>